<dbReference type="Proteomes" id="UP000539350">
    <property type="component" value="Unassembled WGS sequence"/>
</dbReference>
<protein>
    <submittedName>
        <fullName evidence="1">PD-(D/E)XK nuclease family protein</fullName>
    </submittedName>
</protein>
<keyword evidence="2" id="KW-1185">Reference proteome</keyword>
<dbReference type="Gene3D" id="3.90.320.10">
    <property type="match status" value="1"/>
</dbReference>
<dbReference type="AlphaFoldDB" id="A0A7W2YIM5"/>
<organism evidence="1 2">
    <name type="scientific">Sediminihaliea albiluteola</name>
    <dbReference type="NCBI Taxonomy" id="2758564"/>
    <lineage>
        <taxon>Bacteria</taxon>
        <taxon>Pseudomonadati</taxon>
        <taxon>Pseudomonadota</taxon>
        <taxon>Gammaproteobacteria</taxon>
        <taxon>Cellvibrionales</taxon>
        <taxon>Halieaceae</taxon>
        <taxon>Sediminihaliea</taxon>
    </lineage>
</organism>
<dbReference type="InterPro" id="IPR027417">
    <property type="entry name" value="P-loop_NTPase"/>
</dbReference>
<dbReference type="Gene3D" id="1.10.486.10">
    <property type="entry name" value="PCRA, domain 4"/>
    <property type="match status" value="1"/>
</dbReference>
<accession>A0A7W2YIM5</accession>
<dbReference type="NCBIfam" id="TIGR03623">
    <property type="entry name" value="probable DNA repair protein"/>
    <property type="match status" value="1"/>
</dbReference>
<dbReference type="Gene3D" id="3.40.50.300">
    <property type="entry name" value="P-loop containing nucleotide triphosphate hydrolases"/>
    <property type="match status" value="1"/>
</dbReference>
<evidence type="ECO:0000313" key="2">
    <source>
        <dbReference type="Proteomes" id="UP000539350"/>
    </source>
</evidence>
<evidence type="ECO:0000313" key="1">
    <source>
        <dbReference type="EMBL" id="MBA6412207.1"/>
    </source>
</evidence>
<dbReference type="EMBL" id="JACFXU010000013">
    <property type="protein sequence ID" value="MBA6412207.1"/>
    <property type="molecule type" value="Genomic_DNA"/>
</dbReference>
<dbReference type="InterPro" id="IPR011604">
    <property type="entry name" value="PDDEXK-like_dom_sf"/>
</dbReference>
<name>A0A7W2YIM5_9GAMM</name>
<sequence>MSVIATRPLYNIEQLQGYIEQGYQLLTPNLRLARRIKAEWDRSQAASGARVWRPLAVRPLEQWLYQQWLSRSLSRPSLRRIPIGQGQALALWRQIIRNQIEHSGLQLLQPDAAAAMAEQARGNLLRWQISLQQEAIAAEFALDQDCATFLQWCQAFEAALEERGLATTLDAIAMLAQDGSHKPTVKALLLDFDEVAPLFRHCLAQLCSDVEELQAAAEQASLQAFAFADQRSELLSIARWIRHLHQAEPNAAIGVVLGDMRADRSHLEYLLRREFDCLNENYAQLPVNFSTGWPLAEVPLVRDALLALNMSRNQLNVNELLSLLRSRFVNLPDKHSALGQKFIVRLFDQGLEQMPAATVRNLACQVTLGEQRGLALGEILQCIAQRRELGQRMRPSQWLEHFDAVLQLWAWPGPSSLDSLEYQQLEQWQSMLESYAAYDMVCDHLDLPGALKLLAQCCAETMFQAQTSDSSIQVLGPLEAAGLSFDHLWLAGMQASQWPAPARPNPLLPMALQRRCGMPHASAEREWDYSSKLLAQYRRSSGQLYASYSRELNGAPELPSALLNDFEWGDMPVPDALPEQWLKIWEQRDMEFLEDHQAPAVSELELSSIKGGSGLIEDQSNCAFRAFAKRRLSVQSLSEPSLALSASERGVVMHDALYALWGELGSAKGLLAVDDAKQAEIIERAVAAAVAAVPESRRSAVGEAYLAQESAYLAQLLSEWLEVERERADFVVSAREQEASFELKGLPMTLRVDRIDTLADGSQMIIDYKSSPCSKSSWLGERPSQPQLPLYGMVSTEAVGALAFAQVRPRECQYTGIGDSEAADAAKGIEVDIAKAMRGKAPCQDWQDLRSYWQDCLERLAEDFLSGAAMVDPQPNSCTWCGLQALCRVGAAYLEIDEDALDDGQEL</sequence>
<gene>
    <name evidence="1" type="ORF">H2508_03700</name>
</gene>
<comment type="caution">
    <text evidence="1">The sequence shown here is derived from an EMBL/GenBank/DDBJ whole genome shotgun (WGS) entry which is preliminary data.</text>
</comment>
<reference evidence="1 2" key="1">
    <citation type="submission" date="2020-07" db="EMBL/GenBank/DDBJ databases">
        <title>Halieaceae bacterium, F7430, whole genome shotgun sequencing project.</title>
        <authorList>
            <person name="Jiang S."/>
            <person name="Liu Z.W."/>
            <person name="Du Z.J."/>
        </authorList>
    </citation>
    <scope>NUCLEOTIDE SEQUENCE [LARGE SCALE GENOMIC DNA]</scope>
    <source>
        <strain evidence="1 2">F7430</strain>
    </source>
</reference>
<proteinExistence type="predicted"/>
<dbReference type="InterPro" id="IPR019925">
    <property type="entry name" value="DNA_repair_protein_predicted"/>
</dbReference>
<dbReference type="SUPFAM" id="SSF52540">
    <property type="entry name" value="P-loop containing nucleoside triphosphate hydrolases"/>
    <property type="match status" value="1"/>
</dbReference>